<dbReference type="AlphaFoldDB" id="A0A640SCG2"/>
<protein>
    <submittedName>
        <fullName evidence="4">Tyrosine-type recombinase/integrase</fullName>
    </submittedName>
</protein>
<evidence type="ECO:0000313" key="3">
    <source>
        <dbReference type="EMBL" id="GFE08544.1"/>
    </source>
</evidence>
<keyword evidence="6" id="KW-1185">Reference proteome</keyword>
<dbReference type="Proteomes" id="UP001432292">
    <property type="component" value="Chromosome"/>
</dbReference>
<evidence type="ECO:0000313" key="6">
    <source>
        <dbReference type="Proteomes" id="UP001432292"/>
    </source>
</evidence>
<dbReference type="InterPro" id="IPR013762">
    <property type="entry name" value="Integrase-like_cat_sf"/>
</dbReference>
<dbReference type="InterPro" id="IPR011010">
    <property type="entry name" value="DNA_brk_join_enz"/>
</dbReference>
<feature type="compositionally biased region" description="Basic and acidic residues" evidence="2">
    <location>
        <begin position="1"/>
        <end position="20"/>
    </location>
</feature>
<evidence type="ECO:0000313" key="4">
    <source>
        <dbReference type="EMBL" id="WUS26592.1"/>
    </source>
</evidence>
<dbReference type="RefSeq" id="WP_246296104.1">
    <property type="nucleotide sequence ID" value="NZ_BAAATH010000009.1"/>
</dbReference>
<gene>
    <name evidence="4" type="ORF">OG727_32260</name>
    <name evidence="3" type="ORF">Scani_48120</name>
</gene>
<sequence length="105" mass="11733">MSESGDPHSGKQRRDSRNVREWTPARAAAGVIAEPEKLRQVSSDGKKRTVRKYEESREHGFHALRHTFASVHLDARENPVAVSKWLGHADPSITLRICAAHDARG</sequence>
<evidence type="ECO:0000313" key="5">
    <source>
        <dbReference type="Proteomes" id="UP000435837"/>
    </source>
</evidence>
<dbReference type="GO" id="GO:0015074">
    <property type="term" value="P:DNA integration"/>
    <property type="evidence" value="ECO:0007669"/>
    <property type="project" value="InterPro"/>
</dbReference>
<organism evidence="3 5">
    <name type="scientific">Streptomyces caniferus</name>
    <dbReference type="NCBI Taxonomy" id="285557"/>
    <lineage>
        <taxon>Bacteria</taxon>
        <taxon>Bacillati</taxon>
        <taxon>Actinomycetota</taxon>
        <taxon>Actinomycetes</taxon>
        <taxon>Kitasatosporales</taxon>
        <taxon>Streptomycetaceae</taxon>
        <taxon>Streptomyces</taxon>
    </lineage>
</organism>
<dbReference type="EMBL" id="BLIN01000005">
    <property type="protein sequence ID" value="GFE08544.1"/>
    <property type="molecule type" value="Genomic_DNA"/>
</dbReference>
<reference evidence="4" key="2">
    <citation type="submission" date="2022-10" db="EMBL/GenBank/DDBJ databases">
        <title>The complete genomes of actinobacterial strains from the NBC collection.</title>
        <authorList>
            <person name="Joergensen T.S."/>
            <person name="Alvarez Arevalo M."/>
            <person name="Sterndorff E.B."/>
            <person name="Faurdal D."/>
            <person name="Vuksanovic O."/>
            <person name="Mourched A.-S."/>
            <person name="Charusanti P."/>
            <person name="Shaw S."/>
            <person name="Blin K."/>
            <person name="Weber T."/>
        </authorList>
    </citation>
    <scope>NUCLEOTIDE SEQUENCE</scope>
    <source>
        <strain evidence="4">NBC_01256</strain>
    </source>
</reference>
<evidence type="ECO:0000256" key="1">
    <source>
        <dbReference type="ARBA" id="ARBA00023172"/>
    </source>
</evidence>
<reference evidence="3 5" key="1">
    <citation type="submission" date="2019-12" db="EMBL/GenBank/DDBJ databases">
        <title>Whole genome shotgun sequence of Streptomyces caniferus NBRC 15389.</title>
        <authorList>
            <person name="Ichikawa N."/>
            <person name="Kimura A."/>
            <person name="Kitahashi Y."/>
            <person name="Komaki H."/>
            <person name="Tamura T."/>
        </authorList>
    </citation>
    <scope>NUCLEOTIDE SEQUENCE [LARGE SCALE GENOMIC DNA]</scope>
    <source>
        <strain evidence="3 5">NBRC 15389</strain>
    </source>
</reference>
<dbReference type="GO" id="GO:0003677">
    <property type="term" value="F:DNA binding"/>
    <property type="evidence" value="ECO:0007669"/>
    <property type="project" value="InterPro"/>
</dbReference>
<keyword evidence="1" id="KW-0233">DNA recombination</keyword>
<dbReference type="SUPFAM" id="SSF56349">
    <property type="entry name" value="DNA breaking-rejoining enzymes"/>
    <property type="match status" value="1"/>
</dbReference>
<dbReference type="EMBL" id="CP108473">
    <property type="protein sequence ID" value="WUS26592.1"/>
    <property type="molecule type" value="Genomic_DNA"/>
</dbReference>
<proteinExistence type="predicted"/>
<feature type="region of interest" description="Disordered" evidence="2">
    <location>
        <begin position="1"/>
        <end position="31"/>
    </location>
</feature>
<name>A0A640SCG2_9ACTN</name>
<dbReference type="Proteomes" id="UP000435837">
    <property type="component" value="Unassembled WGS sequence"/>
</dbReference>
<evidence type="ECO:0000256" key="2">
    <source>
        <dbReference type="SAM" id="MobiDB-lite"/>
    </source>
</evidence>
<accession>A0A640SCG2</accession>
<dbReference type="Gene3D" id="1.10.443.10">
    <property type="entry name" value="Intergrase catalytic core"/>
    <property type="match status" value="1"/>
</dbReference>
<dbReference type="GO" id="GO:0006310">
    <property type="term" value="P:DNA recombination"/>
    <property type="evidence" value="ECO:0007669"/>
    <property type="project" value="UniProtKB-KW"/>
</dbReference>